<feature type="signal peptide" evidence="1">
    <location>
        <begin position="1"/>
        <end position="16"/>
    </location>
</feature>
<dbReference type="AlphaFoldDB" id="A0A8S1MYX4"/>
<evidence type="ECO:0000313" key="3">
    <source>
        <dbReference type="Proteomes" id="UP000692954"/>
    </source>
</evidence>
<dbReference type="OrthoDB" id="299294at2759"/>
<organism evidence="2 3">
    <name type="scientific">Paramecium sonneborni</name>
    <dbReference type="NCBI Taxonomy" id="65129"/>
    <lineage>
        <taxon>Eukaryota</taxon>
        <taxon>Sar</taxon>
        <taxon>Alveolata</taxon>
        <taxon>Ciliophora</taxon>
        <taxon>Intramacronucleata</taxon>
        <taxon>Oligohymenophorea</taxon>
        <taxon>Peniculida</taxon>
        <taxon>Parameciidae</taxon>
        <taxon>Paramecium</taxon>
    </lineage>
</organism>
<keyword evidence="1" id="KW-0732">Signal</keyword>
<gene>
    <name evidence="2" type="ORF">PSON_ATCC_30995.1.T0490196</name>
</gene>
<evidence type="ECO:0000256" key="1">
    <source>
        <dbReference type="SAM" id="SignalP"/>
    </source>
</evidence>
<dbReference type="EMBL" id="CAJJDN010000049">
    <property type="protein sequence ID" value="CAD8086107.1"/>
    <property type="molecule type" value="Genomic_DNA"/>
</dbReference>
<dbReference type="Proteomes" id="UP000692954">
    <property type="component" value="Unassembled WGS sequence"/>
</dbReference>
<sequence length="523" mass="58813">MNQLFLISLLLIGIDCQLFQLSLGTTESLINESTSCACNFSAEHCDEFCCCDSLCDSNAIITWDLARKCSDKIYSSAYQIPECNRDYQKSSSDLYLGLRIAYNLFKNLGCVTNQNTLSTLQNKELNSNDYTAKIQEQTTKYQTKPTFTSLSASNFIESTKISSQTIMYIHRPRNENDNGCQQNDVRTYLTYPVSICQRQLKQEQMKELLQTEFKYSNYVSGTIWGLSITISGTYYVTYNDAIKKYQYALITNATDPGETYSNLVIGAIYQFTMAAIPIDDESTSSKPVSIEASIFLIDLAQPNAQNNYIIPSISGIIYKSVKGEAYDISSKGGYARGAPLRFKKSLDNTNDELLQQLFIGVQSYDGLCISSTTQDLSHSFQIKFLEDQKVSCSKSSISFTSSNIYKNVADNLKFVARYGDSGSNNLSTDEWLQVSPCSQTESIYQFSLTFGYMVFGEKGKERFRINSASLICTQISIDAAQYEYRFYIQFVEIPNSWIHFKGPSPQLIGGLPDDILAPFINYG</sequence>
<dbReference type="PANTHER" id="PTHR14611:SF2">
    <property type="entry name" value="TECTONIC"/>
    <property type="match status" value="1"/>
</dbReference>
<name>A0A8S1MYX4_9CILI</name>
<proteinExistence type="predicted"/>
<protein>
    <recommendedName>
        <fullName evidence="4">Tectonic domain-containing protein</fullName>
    </recommendedName>
</protein>
<keyword evidence="3" id="KW-1185">Reference proteome</keyword>
<reference evidence="2" key="1">
    <citation type="submission" date="2021-01" db="EMBL/GenBank/DDBJ databases">
        <authorList>
            <consortium name="Genoscope - CEA"/>
            <person name="William W."/>
        </authorList>
    </citation>
    <scope>NUCLEOTIDE SEQUENCE</scope>
</reference>
<accession>A0A8S1MYX4</accession>
<evidence type="ECO:0008006" key="4">
    <source>
        <dbReference type="Google" id="ProtNLM"/>
    </source>
</evidence>
<dbReference type="InterPro" id="IPR040354">
    <property type="entry name" value="TCTN1-3"/>
</dbReference>
<comment type="caution">
    <text evidence="2">The sequence shown here is derived from an EMBL/GenBank/DDBJ whole genome shotgun (WGS) entry which is preliminary data.</text>
</comment>
<feature type="chain" id="PRO_5035948829" description="Tectonic domain-containing protein" evidence="1">
    <location>
        <begin position="17"/>
        <end position="523"/>
    </location>
</feature>
<evidence type="ECO:0000313" key="2">
    <source>
        <dbReference type="EMBL" id="CAD8086107.1"/>
    </source>
</evidence>
<dbReference type="PANTHER" id="PTHR14611">
    <property type="entry name" value="TECTONIC FAMILY MEMBER"/>
    <property type="match status" value="1"/>
</dbReference>